<reference evidence="1" key="1">
    <citation type="submission" date="2016-04" db="EMBL/GenBank/DDBJ databases">
        <authorList>
            <person name="Evans L.H."/>
            <person name="Alamgir A."/>
            <person name="Owens N."/>
            <person name="Weber N.D."/>
            <person name="Virtaneva K."/>
            <person name="Barbian K."/>
            <person name="Babar A."/>
            <person name="Rosenke K."/>
        </authorList>
    </citation>
    <scope>NUCLEOTIDE SEQUENCE</scope>
    <source>
        <strain evidence="1">86-2</strain>
    </source>
</reference>
<protein>
    <submittedName>
        <fullName evidence="1">Uncharacterized protein</fullName>
    </submittedName>
</protein>
<dbReference type="AlphaFoldDB" id="A0A212J482"/>
<dbReference type="EMBL" id="FLUL01000001">
    <property type="protein sequence ID" value="SBV94266.1"/>
    <property type="molecule type" value="Genomic_DNA"/>
</dbReference>
<accession>A0A212J482</accession>
<organism evidence="1">
    <name type="scientific">uncultured Dysgonomonas sp</name>
    <dbReference type="NCBI Taxonomy" id="206096"/>
    <lineage>
        <taxon>Bacteria</taxon>
        <taxon>Pseudomonadati</taxon>
        <taxon>Bacteroidota</taxon>
        <taxon>Bacteroidia</taxon>
        <taxon>Bacteroidales</taxon>
        <taxon>Dysgonomonadaceae</taxon>
        <taxon>Dysgonomonas</taxon>
        <taxon>environmental samples</taxon>
    </lineage>
</organism>
<evidence type="ECO:0000313" key="1">
    <source>
        <dbReference type="EMBL" id="SBV94266.1"/>
    </source>
</evidence>
<gene>
    <name evidence="1" type="ORF">KL86DYS2_10697</name>
</gene>
<sequence length="67" mass="8102">MGKLWFWYNIRRLSCYVNQLKLVYLHIRYALFNQTKTIRHAKKRYSYKRDSYLAVSVGKRQNVGSGN</sequence>
<proteinExistence type="predicted"/>
<name>A0A212J482_9BACT</name>